<keyword evidence="2" id="KW-1185">Reference proteome</keyword>
<dbReference type="AlphaFoldDB" id="A0A918JJF6"/>
<dbReference type="Proteomes" id="UP000631300">
    <property type="component" value="Unassembled WGS sequence"/>
</dbReference>
<protein>
    <submittedName>
        <fullName evidence="1">Uncharacterized protein</fullName>
    </submittedName>
</protein>
<reference evidence="1" key="1">
    <citation type="journal article" date="2014" name="Int. J. Syst. Evol. Microbiol.">
        <title>Complete genome sequence of Corynebacterium casei LMG S-19264T (=DSM 44701T), isolated from a smear-ripened cheese.</title>
        <authorList>
            <consortium name="US DOE Joint Genome Institute (JGI-PGF)"/>
            <person name="Walter F."/>
            <person name="Albersmeier A."/>
            <person name="Kalinowski J."/>
            <person name="Ruckert C."/>
        </authorList>
    </citation>
    <scope>NUCLEOTIDE SEQUENCE</scope>
    <source>
        <strain evidence="1">KCTC 22164</strain>
    </source>
</reference>
<name>A0A918JJF6_9ALTE</name>
<proteinExistence type="predicted"/>
<evidence type="ECO:0000313" key="1">
    <source>
        <dbReference type="EMBL" id="GGW84301.1"/>
    </source>
</evidence>
<gene>
    <name evidence="1" type="ORF">GCM10007391_17520</name>
</gene>
<reference evidence="1" key="2">
    <citation type="submission" date="2020-09" db="EMBL/GenBank/DDBJ databases">
        <authorList>
            <person name="Sun Q."/>
            <person name="Kim S."/>
        </authorList>
    </citation>
    <scope>NUCLEOTIDE SEQUENCE</scope>
    <source>
        <strain evidence="1">KCTC 22164</strain>
    </source>
</reference>
<dbReference type="EMBL" id="BMXP01000003">
    <property type="protein sequence ID" value="GGW84301.1"/>
    <property type="molecule type" value="Genomic_DNA"/>
</dbReference>
<organism evidence="1 2">
    <name type="scientific">Alteromonas halophila</name>
    <dbReference type="NCBI Taxonomy" id="516698"/>
    <lineage>
        <taxon>Bacteria</taxon>
        <taxon>Pseudomonadati</taxon>
        <taxon>Pseudomonadota</taxon>
        <taxon>Gammaproteobacteria</taxon>
        <taxon>Alteromonadales</taxon>
        <taxon>Alteromonadaceae</taxon>
        <taxon>Alteromonas/Salinimonas group</taxon>
        <taxon>Alteromonas</taxon>
    </lineage>
</organism>
<sequence length="114" mass="12716">MQLTYLCPKHADWVYSHPDQAMHYLLRDELQGSLLYQNGCYSDAIPYLGCAFDIAAILLELGDEDSAPLLRSVKGLSMQLSMAYQALHETRYAEAVSHRAMLLLRAVSQAAAQP</sequence>
<accession>A0A918JJF6</accession>
<evidence type="ECO:0000313" key="2">
    <source>
        <dbReference type="Proteomes" id="UP000631300"/>
    </source>
</evidence>
<comment type="caution">
    <text evidence="1">The sequence shown here is derived from an EMBL/GenBank/DDBJ whole genome shotgun (WGS) entry which is preliminary data.</text>
</comment>
<dbReference type="RefSeq" id="WP_189405461.1">
    <property type="nucleotide sequence ID" value="NZ_BMXP01000003.1"/>
</dbReference>